<dbReference type="GO" id="GO:0003887">
    <property type="term" value="F:DNA-directed DNA polymerase activity"/>
    <property type="evidence" value="ECO:0007669"/>
    <property type="project" value="UniProtKB-KW"/>
</dbReference>
<keyword evidence="14" id="KW-0238">DNA-binding</keyword>
<dbReference type="CDD" id="cd00303">
    <property type="entry name" value="retropepsin_like"/>
    <property type="match status" value="1"/>
</dbReference>
<dbReference type="InterPro" id="IPR041588">
    <property type="entry name" value="Integrase_H2C2"/>
</dbReference>
<evidence type="ECO:0000256" key="1">
    <source>
        <dbReference type="ARBA" id="ARBA00012493"/>
    </source>
</evidence>
<sequence length="1353" mass="154598">MPPKRTSTSAAPTMTQDAIRQLVANGVTTALEAQVETMANTDNLNRNTGPRETPVVKRGNYKESSNNNNYPNNRVNNYQNNRNNNSNRNNDNRQQQNRRPKPSGPCTVKCNACNKVGHLTRNCRNKGPATRSNQQPVPVPPMVLKWPMETYFDVFIGMDWLSKCHAKIICDEKVVHIPIDGNILITVHIPIDGNILIIRAQVMEKKPNEKGLEDIPVVREFMEVFSKELPGLPPVLQVELHIDLVLGAAPVARAPYRLAPSEMHELSNQLQELADRGYHQLRVRNEDIPKTAFKTRYGHYEFQVMPFGLTNAPAVFIDLMNRVCKPYTDKFVIVFIDDILIYSRNKEEHTNHLRIILELLRTKKLYAKFSESDLWINVIQFLGYIVDNQGLHVDPAKIEANLCEAPILALLKGNDNFVVYCDASHQGLGAVLMQREKVIAYASQQLKSHEENYTTHDLELGAVVFALKIWRHYLYGTKCTIFTDHKSLQRILDPKELNMRHRRWLELLANYDCEIRYHPGKDNNRRVGSSSSPAITGVSGLGNAVSNFAPNQAIAGGGNTGPVPKATALLYDEEPKYEEEYVFGDVGVNLAVRRSCLTPKADGDDWLKHNIFQSACTILGKVCTFVCDSGSYDHLIAEEAVYKLGLKTENRPKPYKLQWLKKGREVTVSKRVHVLFLVGTTYKDNVWYDVVVMDACHLLLGRPWEYDRDITHNGKTNTYSFLFGGVKITLLPNIPKEVAEDSKIPEAMIPLLEEFIDVFLDEMSPREHEELRRQVKELISKGHVYENMSPFPIPCLDDLLDHISGVTIFMKLDLKSGYYQIRLRPGDEWKNAFKTRKGLYEWLMMPFGLSNTPNYMKGKSFVWTKKAKLAFQVVKEKLTTAPILVLLDFSKVFGLYTDASKVATYGVLSQSGRHVAYFSKKLTKSKSRFMFQYDVIHDMVSVDPYFLVVLQGLQSREKTDFVLHDGFLFKENQLCIPDLSLHLQIIKEFHSEGHVGRDHTLQLVQASYFWPTMMKEVDRYVKRCHIFQVSKGTTTNAGLYMPFPVPLKVWVDISMDFVLGVARTQRSNDSIFVVVDCFSKVVHFFPCKKTTDAVNVVQLFFKDVYHLHGLSSFIVFDRDTRFLSHFWHSLWKMVNTQLNLSSAYHPQTDGQTEVLNRSLGNMLRCLVGDHVKAWDQKLCQADPLDLMTPQVSSSVPERVQDFVAGLHDVHKAVRDNLVCTNSKYKQDADQKRRHVNFEVGDFVWDVLTKDRFPVGEYNNISAKKIGQLDIMEKVNSNAYRLKLPSHIRCSDVFNVKNLLPYHGDSFDEDSVGNSRTNFVYPGGNDVNPSIDEWVDLFLEAQDRVRKRGLLKWA</sequence>
<keyword evidence="7" id="KW-0064">Aspartyl protease</keyword>
<dbReference type="Gene3D" id="1.10.340.70">
    <property type="match status" value="1"/>
</dbReference>
<keyword evidence="9" id="KW-0378">Hydrolase</keyword>
<dbReference type="Pfam" id="PF00078">
    <property type="entry name" value="RVT_1"/>
    <property type="match status" value="2"/>
</dbReference>
<evidence type="ECO:0000256" key="2">
    <source>
        <dbReference type="ARBA" id="ARBA00022670"/>
    </source>
</evidence>
<comment type="caution">
    <text evidence="21">The sequence shown here is derived from an EMBL/GenBank/DDBJ whole genome shotgun (WGS) entry which is preliminary data.</text>
</comment>
<evidence type="ECO:0000256" key="11">
    <source>
        <dbReference type="ARBA" id="ARBA00022908"/>
    </source>
</evidence>
<dbReference type="GO" id="GO:0004190">
    <property type="term" value="F:aspartic-type endopeptidase activity"/>
    <property type="evidence" value="ECO:0007669"/>
    <property type="project" value="UniProtKB-KW"/>
</dbReference>
<feature type="region of interest" description="Disordered" evidence="18">
    <location>
        <begin position="38"/>
        <end position="105"/>
    </location>
</feature>
<dbReference type="InterPro" id="IPR041373">
    <property type="entry name" value="RT_RNaseH"/>
</dbReference>
<dbReference type="GO" id="GO:0015074">
    <property type="term" value="P:DNA integration"/>
    <property type="evidence" value="ECO:0007669"/>
    <property type="project" value="UniProtKB-KW"/>
</dbReference>
<dbReference type="Gene3D" id="3.10.10.10">
    <property type="entry name" value="HIV Type 1 Reverse Transcriptase, subunit A, domain 1"/>
    <property type="match status" value="2"/>
</dbReference>
<dbReference type="PANTHER" id="PTHR37984">
    <property type="entry name" value="PROTEIN CBG26694"/>
    <property type="match status" value="1"/>
</dbReference>
<evidence type="ECO:0000256" key="6">
    <source>
        <dbReference type="ARBA" id="ARBA00022723"/>
    </source>
</evidence>
<dbReference type="CDD" id="cd09274">
    <property type="entry name" value="RNase_HI_RT_Ty3"/>
    <property type="match status" value="1"/>
</dbReference>
<evidence type="ECO:0000256" key="18">
    <source>
        <dbReference type="SAM" id="MobiDB-lite"/>
    </source>
</evidence>
<dbReference type="InterPro" id="IPR050951">
    <property type="entry name" value="Retrovirus_Pol_polyprotein"/>
</dbReference>
<keyword evidence="11" id="KW-0229">DNA integration</keyword>
<dbReference type="InterPro" id="IPR001584">
    <property type="entry name" value="Integrase_cat-core"/>
</dbReference>
<evidence type="ECO:0000256" key="4">
    <source>
        <dbReference type="ARBA" id="ARBA00022695"/>
    </source>
</evidence>
<feature type="compositionally biased region" description="Polar residues" evidence="18">
    <location>
        <begin position="38"/>
        <end position="50"/>
    </location>
</feature>
<dbReference type="Pfam" id="PF17921">
    <property type="entry name" value="Integrase_H2C2"/>
    <property type="match status" value="1"/>
</dbReference>
<dbReference type="GO" id="GO:0003964">
    <property type="term" value="F:RNA-directed DNA polymerase activity"/>
    <property type="evidence" value="ECO:0007669"/>
    <property type="project" value="UniProtKB-KW"/>
</dbReference>
<dbReference type="InterPro" id="IPR000477">
    <property type="entry name" value="RT_dom"/>
</dbReference>
<keyword evidence="3" id="KW-0808">Transferase</keyword>
<evidence type="ECO:0000256" key="12">
    <source>
        <dbReference type="ARBA" id="ARBA00022918"/>
    </source>
</evidence>
<dbReference type="EC" id="2.7.7.49" evidence="1"/>
<evidence type="ECO:0000256" key="9">
    <source>
        <dbReference type="ARBA" id="ARBA00022801"/>
    </source>
</evidence>
<dbReference type="GO" id="GO:0003677">
    <property type="term" value="F:DNA binding"/>
    <property type="evidence" value="ECO:0007669"/>
    <property type="project" value="UniProtKB-KW"/>
</dbReference>
<gene>
    <name evidence="21" type="ORF">Tci_183054</name>
</gene>
<keyword evidence="17" id="KW-0862">Zinc</keyword>
<evidence type="ECO:0000256" key="5">
    <source>
        <dbReference type="ARBA" id="ARBA00022722"/>
    </source>
</evidence>
<dbReference type="InterPro" id="IPR001878">
    <property type="entry name" value="Znf_CCHC"/>
</dbReference>
<evidence type="ECO:0000259" key="20">
    <source>
        <dbReference type="PROSITE" id="PS50994"/>
    </source>
</evidence>
<dbReference type="CDD" id="cd01647">
    <property type="entry name" value="RT_LTR"/>
    <property type="match status" value="1"/>
</dbReference>
<evidence type="ECO:0000256" key="7">
    <source>
        <dbReference type="ARBA" id="ARBA00022750"/>
    </source>
</evidence>
<dbReference type="PROSITE" id="PS50158">
    <property type="entry name" value="ZF_CCHC"/>
    <property type="match status" value="1"/>
</dbReference>
<dbReference type="InterPro" id="IPR012337">
    <property type="entry name" value="RNaseH-like_sf"/>
</dbReference>
<dbReference type="Gene3D" id="3.30.420.10">
    <property type="entry name" value="Ribonuclease H-like superfamily/Ribonuclease H"/>
    <property type="match status" value="1"/>
</dbReference>
<dbReference type="EMBL" id="BKCJ010045515">
    <property type="protein sequence ID" value="GEW11078.1"/>
    <property type="molecule type" value="Genomic_DNA"/>
</dbReference>
<dbReference type="Gene3D" id="3.30.70.270">
    <property type="match status" value="2"/>
</dbReference>
<evidence type="ECO:0000256" key="3">
    <source>
        <dbReference type="ARBA" id="ARBA00022679"/>
    </source>
</evidence>
<keyword evidence="12 21" id="KW-0695">RNA-directed DNA polymerase</keyword>
<keyword evidence="4" id="KW-0548">Nucleotidyltransferase</keyword>
<evidence type="ECO:0000256" key="8">
    <source>
        <dbReference type="ARBA" id="ARBA00022759"/>
    </source>
</evidence>
<reference evidence="21" key="1">
    <citation type="journal article" date="2019" name="Sci. Rep.">
        <title>Draft genome of Tanacetum cinerariifolium, the natural source of mosquito coil.</title>
        <authorList>
            <person name="Yamashiro T."/>
            <person name="Shiraishi A."/>
            <person name="Satake H."/>
            <person name="Nakayama K."/>
        </authorList>
    </citation>
    <scope>NUCLEOTIDE SEQUENCE</scope>
</reference>
<dbReference type="Gene3D" id="3.10.20.370">
    <property type="match status" value="1"/>
</dbReference>
<evidence type="ECO:0000256" key="15">
    <source>
        <dbReference type="ARBA" id="ARBA00023172"/>
    </source>
</evidence>
<dbReference type="Gene3D" id="2.40.70.10">
    <property type="entry name" value="Acid Proteases"/>
    <property type="match status" value="1"/>
</dbReference>
<dbReference type="GO" id="GO:0004519">
    <property type="term" value="F:endonuclease activity"/>
    <property type="evidence" value="ECO:0007669"/>
    <property type="project" value="UniProtKB-KW"/>
</dbReference>
<feature type="domain" description="CCHC-type" evidence="19">
    <location>
        <begin position="109"/>
        <end position="125"/>
    </location>
</feature>
<keyword evidence="2" id="KW-0645">Protease</keyword>
<dbReference type="SUPFAM" id="SSF53098">
    <property type="entry name" value="Ribonuclease H-like"/>
    <property type="match status" value="1"/>
</dbReference>
<dbReference type="PROSITE" id="PS50994">
    <property type="entry name" value="INTEGRASE"/>
    <property type="match status" value="1"/>
</dbReference>
<evidence type="ECO:0000256" key="16">
    <source>
        <dbReference type="ARBA" id="ARBA00023268"/>
    </source>
</evidence>
<dbReference type="GO" id="GO:0006508">
    <property type="term" value="P:proteolysis"/>
    <property type="evidence" value="ECO:0007669"/>
    <property type="project" value="UniProtKB-KW"/>
</dbReference>
<evidence type="ECO:0000259" key="19">
    <source>
        <dbReference type="PROSITE" id="PS50158"/>
    </source>
</evidence>
<dbReference type="InterPro" id="IPR043502">
    <property type="entry name" value="DNA/RNA_pol_sf"/>
</dbReference>
<keyword evidence="5" id="KW-0540">Nuclease</keyword>
<dbReference type="PANTHER" id="PTHR37984:SF5">
    <property type="entry name" value="PROTEIN NYNRIN-LIKE"/>
    <property type="match status" value="1"/>
</dbReference>
<evidence type="ECO:0000256" key="17">
    <source>
        <dbReference type="PROSITE-ProRule" id="PRU00047"/>
    </source>
</evidence>
<evidence type="ECO:0000313" key="21">
    <source>
        <dbReference type="EMBL" id="GEW11078.1"/>
    </source>
</evidence>
<keyword evidence="15" id="KW-0233">DNA recombination</keyword>
<dbReference type="FunFam" id="3.10.20.370:FF:000001">
    <property type="entry name" value="Retrovirus-related Pol polyprotein from transposon 17.6-like protein"/>
    <property type="match status" value="1"/>
</dbReference>
<dbReference type="GO" id="GO:0008270">
    <property type="term" value="F:zinc ion binding"/>
    <property type="evidence" value="ECO:0007669"/>
    <property type="project" value="UniProtKB-KW"/>
</dbReference>
<keyword evidence="10" id="KW-0460">Magnesium</keyword>
<dbReference type="InterPro" id="IPR021109">
    <property type="entry name" value="Peptidase_aspartic_dom_sf"/>
</dbReference>
<dbReference type="InterPro" id="IPR041577">
    <property type="entry name" value="RT_RNaseH_2"/>
</dbReference>
<dbReference type="GO" id="GO:0006310">
    <property type="term" value="P:DNA recombination"/>
    <property type="evidence" value="ECO:0007669"/>
    <property type="project" value="UniProtKB-KW"/>
</dbReference>
<evidence type="ECO:0000256" key="14">
    <source>
        <dbReference type="ARBA" id="ARBA00023125"/>
    </source>
</evidence>
<keyword evidence="17" id="KW-0863">Zinc-finger</keyword>
<dbReference type="Pfam" id="PF17917">
    <property type="entry name" value="RT_RNaseH"/>
    <property type="match status" value="1"/>
</dbReference>
<dbReference type="InterPro" id="IPR056924">
    <property type="entry name" value="SH3_Tf2-1"/>
</dbReference>
<accession>A0A699GRK9</accession>
<evidence type="ECO:0000256" key="13">
    <source>
        <dbReference type="ARBA" id="ARBA00022932"/>
    </source>
</evidence>
<dbReference type="InterPro" id="IPR043128">
    <property type="entry name" value="Rev_trsase/Diguanyl_cyclase"/>
</dbReference>
<protein>
    <recommendedName>
        <fullName evidence="1">RNA-directed DNA polymerase</fullName>
        <ecNumber evidence="1">2.7.7.49</ecNumber>
    </recommendedName>
</protein>
<name>A0A699GRK9_TANCI</name>
<feature type="domain" description="Integrase catalytic" evidence="20">
    <location>
        <begin position="1040"/>
        <end position="1164"/>
    </location>
</feature>
<dbReference type="SUPFAM" id="SSF56672">
    <property type="entry name" value="DNA/RNA polymerases"/>
    <property type="match status" value="2"/>
</dbReference>
<dbReference type="Pfam" id="PF17919">
    <property type="entry name" value="RT_RNaseH_2"/>
    <property type="match status" value="1"/>
</dbReference>
<organism evidence="21">
    <name type="scientific">Tanacetum cinerariifolium</name>
    <name type="common">Dalmatian daisy</name>
    <name type="synonym">Chrysanthemum cinerariifolium</name>
    <dbReference type="NCBI Taxonomy" id="118510"/>
    <lineage>
        <taxon>Eukaryota</taxon>
        <taxon>Viridiplantae</taxon>
        <taxon>Streptophyta</taxon>
        <taxon>Embryophyta</taxon>
        <taxon>Tracheophyta</taxon>
        <taxon>Spermatophyta</taxon>
        <taxon>Magnoliopsida</taxon>
        <taxon>eudicotyledons</taxon>
        <taxon>Gunneridae</taxon>
        <taxon>Pentapetalae</taxon>
        <taxon>asterids</taxon>
        <taxon>campanulids</taxon>
        <taxon>Asterales</taxon>
        <taxon>Asteraceae</taxon>
        <taxon>Asteroideae</taxon>
        <taxon>Anthemideae</taxon>
        <taxon>Anthemidinae</taxon>
        <taxon>Tanacetum</taxon>
    </lineage>
</organism>
<evidence type="ECO:0000256" key="10">
    <source>
        <dbReference type="ARBA" id="ARBA00022842"/>
    </source>
</evidence>
<dbReference type="Pfam" id="PF24626">
    <property type="entry name" value="SH3_Tf2-1"/>
    <property type="match status" value="1"/>
</dbReference>
<proteinExistence type="predicted"/>
<dbReference type="InterPro" id="IPR036397">
    <property type="entry name" value="RNaseH_sf"/>
</dbReference>
<feature type="compositionally biased region" description="Low complexity" evidence="18">
    <location>
        <begin position="66"/>
        <end position="95"/>
    </location>
</feature>
<keyword evidence="8" id="KW-0255">Endonuclease</keyword>
<keyword evidence="16" id="KW-0511">Multifunctional enzyme</keyword>
<dbReference type="FunFam" id="3.10.10.10:FF:000007">
    <property type="entry name" value="Retrovirus-related Pol polyprotein from transposon 17.6-like Protein"/>
    <property type="match status" value="1"/>
</dbReference>
<keyword evidence="13" id="KW-0239">DNA-directed DNA polymerase</keyword>
<keyword evidence="6" id="KW-0479">Metal-binding</keyword>